<dbReference type="InterPro" id="IPR005149">
    <property type="entry name" value="Tscrpt_reg_PadR_N"/>
</dbReference>
<reference evidence="2 3" key="1">
    <citation type="submission" date="2020-08" db="EMBL/GenBank/DDBJ databases">
        <title>A Genomic Blueprint of the Chicken Gut Microbiome.</title>
        <authorList>
            <person name="Gilroy R."/>
            <person name="Ravi A."/>
            <person name="Getino M."/>
            <person name="Pursley I."/>
            <person name="Horton D.L."/>
            <person name="Alikhan N.-F."/>
            <person name="Baker D."/>
            <person name="Gharbi K."/>
            <person name="Hall N."/>
            <person name="Watson M."/>
            <person name="Adriaenssens E.M."/>
            <person name="Foster-Nyarko E."/>
            <person name="Jarju S."/>
            <person name="Secka A."/>
            <person name="Antonio M."/>
            <person name="Oren A."/>
            <person name="Chaudhuri R."/>
            <person name="La Ragione R.M."/>
            <person name="Hildebrand F."/>
            <person name="Pallen M.J."/>
        </authorList>
    </citation>
    <scope>NUCLEOTIDE SEQUENCE [LARGE SCALE GENOMIC DNA]</scope>
    <source>
        <strain evidence="2 3">Sa2BUA9</strain>
    </source>
</reference>
<dbReference type="EMBL" id="JACSQO010000004">
    <property type="protein sequence ID" value="MBD7944524.1"/>
    <property type="molecule type" value="Genomic_DNA"/>
</dbReference>
<dbReference type="InterPro" id="IPR036388">
    <property type="entry name" value="WH-like_DNA-bd_sf"/>
</dbReference>
<gene>
    <name evidence="2" type="ORF">H9650_10390</name>
</gene>
<evidence type="ECO:0000313" key="3">
    <source>
        <dbReference type="Proteomes" id="UP000640786"/>
    </source>
</evidence>
<sequence>MTRLMVLGLLKLKPMSGYEIQQTLQTSEADRWAGILAGSIYHALKKMEKEQLVELEAVKNIGNRSKAIYRITEHGKKEFQTLLKETLQEQSVNLPSNLYTALSFIQDLPKDDVLEALYNQKLQIETDLEQQKRGIQVKKEHMKADEVTELIFHNMYSQYELQIQLLDDLIKIYEKR</sequence>
<dbReference type="Proteomes" id="UP000640786">
    <property type="component" value="Unassembled WGS sequence"/>
</dbReference>
<proteinExistence type="predicted"/>
<organism evidence="2 3">
    <name type="scientific">Psychrobacillus faecigallinarum</name>
    <dbReference type="NCBI Taxonomy" id="2762235"/>
    <lineage>
        <taxon>Bacteria</taxon>
        <taxon>Bacillati</taxon>
        <taxon>Bacillota</taxon>
        <taxon>Bacilli</taxon>
        <taxon>Bacillales</taxon>
        <taxon>Bacillaceae</taxon>
        <taxon>Psychrobacillus</taxon>
    </lineage>
</organism>
<protein>
    <submittedName>
        <fullName evidence="2">PadR family transcriptional regulator</fullName>
    </submittedName>
</protein>
<comment type="caution">
    <text evidence="2">The sequence shown here is derived from an EMBL/GenBank/DDBJ whole genome shotgun (WGS) entry which is preliminary data.</text>
</comment>
<evidence type="ECO:0000313" key="2">
    <source>
        <dbReference type="EMBL" id="MBD7944524.1"/>
    </source>
</evidence>
<dbReference type="Gene3D" id="1.10.10.10">
    <property type="entry name" value="Winged helix-like DNA-binding domain superfamily/Winged helix DNA-binding domain"/>
    <property type="match status" value="1"/>
</dbReference>
<dbReference type="PANTHER" id="PTHR43252">
    <property type="entry name" value="TRANSCRIPTIONAL REGULATOR YQJI"/>
    <property type="match status" value="1"/>
</dbReference>
<feature type="domain" description="Transcription regulator PadR N-terminal" evidence="1">
    <location>
        <begin position="6"/>
        <end position="80"/>
    </location>
</feature>
<keyword evidence="3" id="KW-1185">Reference proteome</keyword>
<accession>A0ABR8R9Q0</accession>
<dbReference type="Pfam" id="PF03551">
    <property type="entry name" value="PadR"/>
    <property type="match status" value="1"/>
</dbReference>
<name>A0ABR8R9Q0_9BACI</name>
<evidence type="ECO:0000259" key="1">
    <source>
        <dbReference type="Pfam" id="PF03551"/>
    </source>
</evidence>
<dbReference type="PANTHER" id="PTHR43252:SF2">
    <property type="entry name" value="TRANSCRIPTION REGULATOR, PADR-LIKE FAMILY"/>
    <property type="match status" value="1"/>
</dbReference>
<dbReference type="RefSeq" id="WP_151109754.1">
    <property type="nucleotide sequence ID" value="NZ_JACSQO010000004.1"/>
</dbReference>
<dbReference type="SUPFAM" id="SSF46785">
    <property type="entry name" value="Winged helix' DNA-binding domain"/>
    <property type="match status" value="1"/>
</dbReference>
<dbReference type="InterPro" id="IPR036390">
    <property type="entry name" value="WH_DNA-bd_sf"/>
</dbReference>